<keyword evidence="4 7" id="KW-0812">Transmembrane</keyword>
<evidence type="ECO:0000256" key="4">
    <source>
        <dbReference type="ARBA" id="ARBA00022692"/>
    </source>
</evidence>
<feature type="transmembrane region" description="Helical" evidence="7">
    <location>
        <begin position="327"/>
        <end position="351"/>
    </location>
</feature>
<evidence type="ECO:0000256" key="5">
    <source>
        <dbReference type="ARBA" id="ARBA00022989"/>
    </source>
</evidence>
<feature type="transmembrane region" description="Helical" evidence="7">
    <location>
        <begin position="417"/>
        <end position="436"/>
    </location>
</feature>
<feature type="transmembrane region" description="Helical" evidence="7">
    <location>
        <begin position="88"/>
        <end position="111"/>
    </location>
</feature>
<name>A0A7W5A0D7_9ACTN</name>
<keyword evidence="5 7" id="KW-1133">Transmembrane helix</keyword>
<sequence length="492" mass="51533">MSVDSERRGLGRSAARGGMVVLGGQGVRILVQVASVVVLSRLLTPRDYGLVAMVLAVVAVAEIFRDFGLSTAAIQAKALTRAQQSNLWWLNAGLGLALALLAVAAAPLIAALYDEPALTALTMAMAGMFVLNGMAAQYRADLTRRLLFTRLAAAEVAAPLLALATATYAAANGAGYWALVVQQVVQSAVALTFAGLLAGWLPGRPRRGVEMAGFLRFGWSLAGTQLINYAANHIDSVLIGTRLGAHELGTYNRAWQLLMTPLGQLRAPTTTVALPVLSRIRDDPALTQLFVQRGQVALGYSLGAGLGLVAGAAAPVCALLLGPAWDVAGIVALLACAGLFQTLAYVGYWVYLAHGLTTELRHYTLVASALKVVCVVAGVQYGVTGVAVGYATAHLLEWPLSLWWISRRTQLRVGPLYLGAARILLVAGTVAASAYATAQALDGQHPGVTVPVCVMAGAAAYALLLVVPPIRRDVMSLVVTVRGALTRKLSRD</sequence>
<dbReference type="PANTHER" id="PTHR30250:SF10">
    <property type="entry name" value="LIPOPOLYSACCHARIDE BIOSYNTHESIS PROTEIN WZXC"/>
    <property type="match status" value="1"/>
</dbReference>
<reference evidence="8 9" key="1">
    <citation type="submission" date="2020-08" db="EMBL/GenBank/DDBJ databases">
        <title>Genomic Encyclopedia of Type Strains, Phase III (KMG-III): the genomes of soil and plant-associated and newly described type strains.</title>
        <authorList>
            <person name="Whitman W."/>
        </authorList>
    </citation>
    <scope>NUCLEOTIDE SEQUENCE [LARGE SCALE GENOMIC DNA]</scope>
    <source>
        <strain evidence="8 9">CECT 3302</strain>
    </source>
</reference>
<dbReference type="EMBL" id="JACHXG010000001">
    <property type="protein sequence ID" value="MBB3087140.1"/>
    <property type="molecule type" value="Genomic_DNA"/>
</dbReference>
<dbReference type="AlphaFoldDB" id="A0A7W5A0D7"/>
<feature type="transmembrane region" description="Helical" evidence="7">
    <location>
        <begin position="147"/>
        <end position="170"/>
    </location>
</feature>
<feature type="transmembrane region" description="Helical" evidence="7">
    <location>
        <begin position="448"/>
        <end position="467"/>
    </location>
</feature>
<dbReference type="PANTHER" id="PTHR30250">
    <property type="entry name" value="PST FAMILY PREDICTED COLANIC ACID TRANSPORTER"/>
    <property type="match status" value="1"/>
</dbReference>
<proteinExistence type="inferred from homology"/>
<accession>A0A7W5A0D7</accession>
<dbReference type="Proteomes" id="UP000577707">
    <property type="component" value="Unassembled WGS sequence"/>
</dbReference>
<evidence type="ECO:0000313" key="8">
    <source>
        <dbReference type="EMBL" id="MBB3087140.1"/>
    </source>
</evidence>
<evidence type="ECO:0000313" key="9">
    <source>
        <dbReference type="Proteomes" id="UP000577707"/>
    </source>
</evidence>
<feature type="transmembrane region" description="Helical" evidence="7">
    <location>
        <begin position="20"/>
        <end position="42"/>
    </location>
</feature>
<feature type="transmembrane region" description="Helical" evidence="7">
    <location>
        <begin position="176"/>
        <end position="201"/>
    </location>
</feature>
<dbReference type="Pfam" id="PF13440">
    <property type="entry name" value="Polysacc_synt_3"/>
    <property type="match status" value="1"/>
</dbReference>
<feature type="transmembrane region" description="Helical" evidence="7">
    <location>
        <begin position="48"/>
        <end position="67"/>
    </location>
</feature>
<dbReference type="InterPro" id="IPR050833">
    <property type="entry name" value="Poly_Biosynth_Transport"/>
</dbReference>
<keyword evidence="3" id="KW-1003">Cell membrane</keyword>
<dbReference type="GO" id="GO:0005886">
    <property type="term" value="C:plasma membrane"/>
    <property type="evidence" value="ECO:0007669"/>
    <property type="project" value="UniProtKB-SubCell"/>
</dbReference>
<evidence type="ECO:0000256" key="1">
    <source>
        <dbReference type="ARBA" id="ARBA00004651"/>
    </source>
</evidence>
<evidence type="ECO:0000256" key="6">
    <source>
        <dbReference type="ARBA" id="ARBA00023136"/>
    </source>
</evidence>
<keyword evidence="6 7" id="KW-0472">Membrane</keyword>
<comment type="caution">
    <text evidence="8">The sequence shown here is derived from an EMBL/GenBank/DDBJ whole genome shotgun (WGS) entry which is preliminary data.</text>
</comment>
<comment type="subcellular location">
    <subcellularLocation>
        <location evidence="1">Cell membrane</location>
        <topology evidence="1">Multi-pass membrane protein</topology>
    </subcellularLocation>
</comment>
<evidence type="ECO:0000256" key="2">
    <source>
        <dbReference type="ARBA" id="ARBA00007430"/>
    </source>
</evidence>
<feature type="transmembrane region" description="Helical" evidence="7">
    <location>
        <begin position="117"/>
        <end position="135"/>
    </location>
</feature>
<comment type="similarity">
    <text evidence="2">Belongs to the polysaccharide synthase family.</text>
</comment>
<feature type="transmembrane region" description="Helical" evidence="7">
    <location>
        <begin position="297"/>
        <end position="321"/>
    </location>
</feature>
<evidence type="ECO:0000256" key="3">
    <source>
        <dbReference type="ARBA" id="ARBA00022475"/>
    </source>
</evidence>
<evidence type="ECO:0000256" key="7">
    <source>
        <dbReference type="SAM" id="Phobius"/>
    </source>
</evidence>
<keyword evidence="9" id="KW-1185">Reference proteome</keyword>
<organism evidence="8 9">
    <name type="scientific">Nocardioides albus</name>
    <dbReference type="NCBI Taxonomy" id="1841"/>
    <lineage>
        <taxon>Bacteria</taxon>
        <taxon>Bacillati</taxon>
        <taxon>Actinomycetota</taxon>
        <taxon>Actinomycetes</taxon>
        <taxon>Propionibacteriales</taxon>
        <taxon>Nocardioidaceae</taxon>
        <taxon>Nocardioides</taxon>
    </lineage>
</organism>
<gene>
    <name evidence="8" type="ORF">FHS12_000063</name>
</gene>
<protein>
    <submittedName>
        <fullName evidence="8">PST family polysaccharide transporter</fullName>
    </submittedName>
</protein>